<feature type="domain" description="Cilia- and flagella-associated protein 69 ARM repeats" evidence="2">
    <location>
        <begin position="58"/>
        <end position="414"/>
    </location>
</feature>
<keyword evidence="3" id="KW-1185">Reference proteome</keyword>
<dbReference type="Proteomes" id="UP000835206">
    <property type="component" value="Chromosome 12"/>
</dbReference>
<dbReference type="GeneID" id="125386087"/>
<dbReference type="KEGG" id="bter:125386087"/>
<evidence type="ECO:0000259" key="2">
    <source>
        <dbReference type="Pfam" id="PF21049"/>
    </source>
</evidence>
<organism evidence="3 4">
    <name type="scientific">Bombus terrestris</name>
    <name type="common">Buff-tailed bumblebee</name>
    <name type="synonym">Apis terrestris</name>
    <dbReference type="NCBI Taxonomy" id="30195"/>
    <lineage>
        <taxon>Eukaryota</taxon>
        <taxon>Metazoa</taxon>
        <taxon>Ecdysozoa</taxon>
        <taxon>Arthropoda</taxon>
        <taxon>Hexapoda</taxon>
        <taxon>Insecta</taxon>
        <taxon>Pterygota</taxon>
        <taxon>Neoptera</taxon>
        <taxon>Endopterygota</taxon>
        <taxon>Hymenoptera</taxon>
        <taxon>Apocrita</taxon>
        <taxon>Aculeata</taxon>
        <taxon>Apoidea</taxon>
        <taxon>Anthophila</taxon>
        <taxon>Apidae</taxon>
        <taxon>Bombus</taxon>
        <taxon>Bombus</taxon>
    </lineage>
</organism>
<dbReference type="Pfam" id="PF21049">
    <property type="entry name" value="CFA69_ARM_rpt"/>
    <property type="match status" value="1"/>
</dbReference>
<name>A0A9C6SDF9_BOMTE</name>
<dbReference type="AlphaFoldDB" id="A0A9C6SDF9"/>
<keyword evidence="1" id="KW-0472">Membrane</keyword>
<keyword evidence="1" id="KW-0812">Transmembrane</keyword>
<dbReference type="InterPro" id="IPR048733">
    <property type="entry name" value="CFA69_ARM_dom"/>
</dbReference>
<reference evidence="4" key="1">
    <citation type="submission" date="2025-08" db="UniProtKB">
        <authorList>
            <consortium name="RefSeq"/>
        </authorList>
    </citation>
    <scope>IDENTIFICATION</scope>
</reference>
<accession>A0A9C6SDF9</accession>
<sequence>MEENKTIVHDLNKLEVKDVWKDFYCPKYVTHLCPKTDKLSKEILDFYEQLKLDTNHILQKLDKLISDPITSDSIVRICRLLYDYLDKVGDDGYKVKDLPLVIKVLKFLGENVKMVKEYELHLDRMLELCNVPPILEKPSESVIHINIMEQYFTLLGHLLVVLPTKQQTLKIHRALDSLLLKEQIRNVPTIKVEHCRKAMENSRLPLTVTELLQASFLKMYPKILELVFLLSSISHKCCYRMLEANILDVMFIRMDLPYAIQLQCTRPPDLLLDGEEYSDETTLLIMNTLWSLMKFIIFSDNMPRNLKENLKPTHCVLWGLCYAFKRQICYSQYRKFSVKIRNEIAMIILIISITLPSWNLVSSGIADAVIKYLIGIEFGSTTIFSKVIKFGRTTDDLHFEKTLLLIVTHLAEVDACIFVITFSLSLFF</sequence>
<evidence type="ECO:0000313" key="3">
    <source>
        <dbReference type="Proteomes" id="UP000835206"/>
    </source>
</evidence>
<feature type="transmembrane region" description="Helical" evidence="1">
    <location>
        <begin position="403"/>
        <end position="427"/>
    </location>
</feature>
<feature type="transmembrane region" description="Helical" evidence="1">
    <location>
        <begin position="344"/>
        <end position="366"/>
    </location>
</feature>
<evidence type="ECO:0000313" key="4">
    <source>
        <dbReference type="RefSeq" id="XP_048266844.1"/>
    </source>
</evidence>
<keyword evidence="1" id="KW-1133">Transmembrane helix</keyword>
<proteinExistence type="predicted"/>
<gene>
    <name evidence="4" type="primary">LOC125386087</name>
</gene>
<evidence type="ECO:0000256" key="1">
    <source>
        <dbReference type="SAM" id="Phobius"/>
    </source>
</evidence>
<protein>
    <submittedName>
        <fullName evidence="4">Cilia- and flagella-associated protein 69-like isoform X1</fullName>
    </submittedName>
</protein>
<dbReference type="RefSeq" id="XP_048266844.1">
    <property type="nucleotide sequence ID" value="XM_048410887.1"/>
</dbReference>
<dbReference type="OrthoDB" id="191673at2759"/>